<dbReference type="RefSeq" id="WP_013514286.1">
    <property type="nucleotide sequence ID" value="NC_014844.1"/>
</dbReference>
<dbReference type="AlphaFoldDB" id="E6VVB2"/>
<proteinExistence type="predicted"/>
<dbReference type="HOGENOM" id="CLU_1313747_0_0_7"/>
<gene>
    <name evidence="1" type="ordered locus">Daes_1342</name>
</gene>
<dbReference type="Proteomes" id="UP000002191">
    <property type="component" value="Chromosome"/>
</dbReference>
<accession>E6VVB2</accession>
<dbReference type="OrthoDB" id="5455618at2"/>
<reference evidence="1 2" key="2">
    <citation type="journal article" date="2014" name="Genome Announc.">
        <title>Complete Genome Sequence of the Subsurface, Mesophilic Sulfate-Reducing Bacterium Desulfovibrio aespoeensis Aspo-2.</title>
        <authorList>
            <person name="Pedersen K."/>
            <person name="Bengtsson A."/>
            <person name="Edlund J."/>
            <person name="Rabe L."/>
            <person name="Hazen T."/>
            <person name="Chakraborty R."/>
            <person name="Goodwin L."/>
            <person name="Shapiro N."/>
        </authorList>
    </citation>
    <scope>NUCLEOTIDE SEQUENCE [LARGE SCALE GENOMIC DNA]</scope>
    <source>
        <strain evidence="2">ATCC 700646 / DSM 10631 / Aspo-2</strain>
    </source>
</reference>
<organism evidence="1 2">
    <name type="scientific">Pseudodesulfovibrio aespoeensis (strain ATCC 700646 / DSM 10631 / Aspo-2)</name>
    <name type="common">Desulfovibrio aespoeensis</name>
    <dbReference type="NCBI Taxonomy" id="643562"/>
    <lineage>
        <taxon>Bacteria</taxon>
        <taxon>Pseudomonadati</taxon>
        <taxon>Thermodesulfobacteriota</taxon>
        <taxon>Desulfovibrionia</taxon>
        <taxon>Desulfovibrionales</taxon>
        <taxon>Desulfovibrionaceae</taxon>
    </lineage>
</organism>
<keyword evidence="2" id="KW-1185">Reference proteome</keyword>
<name>E6VVB2_PSEA9</name>
<dbReference type="EMBL" id="CP002431">
    <property type="protein sequence ID" value="ADU62356.1"/>
    <property type="molecule type" value="Genomic_DNA"/>
</dbReference>
<dbReference type="STRING" id="643562.Daes_1342"/>
<dbReference type="eggNOG" id="ENOG50317D0">
    <property type="taxonomic scope" value="Bacteria"/>
</dbReference>
<reference evidence="2" key="1">
    <citation type="submission" date="2010-12" db="EMBL/GenBank/DDBJ databases">
        <title>Complete sequence of Desulfovibrio aespoeensis Aspo-2.</title>
        <authorList>
            <consortium name="US DOE Joint Genome Institute"/>
            <person name="Lucas S."/>
            <person name="Copeland A."/>
            <person name="Lapidus A."/>
            <person name="Cheng J.-F."/>
            <person name="Goodwin L."/>
            <person name="Pitluck S."/>
            <person name="Chertkov O."/>
            <person name="Misra M."/>
            <person name="Detter J.C."/>
            <person name="Han C."/>
            <person name="Tapia R."/>
            <person name="Land M."/>
            <person name="Hauser L."/>
            <person name="Kyrpides N."/>
            <person name="Ivanova N."/>
            <person name="Ovchinnikova G."/>
            <person name="Pedersen K."/>
            <person name="Jagevall S."/>
            <person name="Hazen T."/>
            <person name="Woyke T."/>
        </authorList>
    </citation>
    <scope>NUCLEOTIDE SEQUENCE [LARGE SCALE GENOMIC DNA]</scope>
    <source>
        <strain evidence="2">ATCC 700646 / DSM 10631 / Aspo-2</strain>
    </source>
</reference>
<evidence type="ECO:0000313" key="1">
    <source>
        <dbReference type="EMBL" id="ADU62356.1"/>
    </source>
</evidence>
<evidence type="ECO:0000313" key="2">
    <source>
        <dbReference type="Proteomes" id="UP000002191"/>
    </source>
</evidence>
<dbReference type="KEGG" id="das:Daes_1342"/>
<sequence length="219" mass="24240">MRFMAGDKVLMEFSTFGDRFLGLVTEVVGDGRLFVYAPVPQLVHRRFVTDRVARVRFAFEGALRGFDTRVLNRDNPPGLILELAAPGRIYDAEDRCEPRCPCRFPAMVADKGGGVRAVVEDMSASCTRVRLVGGNGRCTDGNGGSGWKPLSDTPEAEVLLTFFPFDMGDGCTVACVVRKLFMKDGVYFAVLEFKPEETAVRERIARFVEVQIECGIARL</sequence>
<protein>
    <submittedName>
        <fullName evidence="1">Type IV pilus assembly PilZ</fullName>
    </submittedName>
</protein>